<proteinExistence type="inferred from homology"/>
<feature type="compositionally biased region" description="Basic and acidic residues" evidence="3">
    <location>
        <begin position="918"/>
        <end position="930"/>
    </location>
</feature>
<sequence>MSLISAAADIDDTSSIASAGSTKAPQAYRRDGKALSKEAIYRAKQKYGMYQSPARTTGSGVSDAKYASDVAANLANNNKTTIEAYKRLMVDSNASKAATAVSSRSRASSVSSNVTVVSDKRSTSAATKALAAKPVEAPITSGKREMDMAKILSGAEAAAGKRMDMRSNPEKVVYVGSKDSVKAADRSFSFTPEIMERISTKNQLEAEAELEADPKNYASRAAYAVRDFDPNAVSESELLEREKKKQAYFGLLTSPQVLALAKSNAQNQLASIDRAAPGSLFRNEEFNKLAVALAQKSSSQRSENKGKINMGGGLWLSQSDVQNIAQGLITPVLDEVDSRALQQRAVDEDIKQRKIDYKEQNSAWAELQRNKIANDKMFSRETRLRHARETEGLHTRTERKYQELLTTKDAQVADVEKALQDTKDKFAALQKLVEQELLDEEKRCETELAHLAQVQEDAIVAARKEQDLEVQPYLDDVIAAEAEHQRLVNERETLSQAISDLRTSIENHKIKIEQLDQELVDSDAKHEEEGVKLDGLATERDEFEDKIESHYVILVEKAKEQAQQSSEESRLRQLEVDTMINERQSELNATELRLKNEKLVLLEAMRSVTQLKGEEKLDEGKVKALLGMTSDEFIAQQQKPTETIAEAEDGLEDGKFDKTEEPSVSTESLKNVNGVLDSDGEANRAPAPKVSTSKPVGAKPSMVDAVLPPDFKPEVKPKTPKKANPTTSSSKKGEVASPTSPKGSSLKKKLFGIVQKDNAKSPVKGSSEPVAKPAGKPVSKPPKAKSASQKPEPTEKIQSEGKVEELDVEKPEVKEPEIKEPEIKEPEIKEPEIKAPEIKAPEVKEPEVKETEVENIEATSKAAEAESPPLKPESVDLKPTFSGFSQANQIKIVDNSDDEVDELPDSSEVGENNAAEESGDKKGSLFKEVF</sequence>
<feature type="coiled-coil region" evidence="2">
    <location>
        <begin position="477"/>
        <end position="525"/>
    </location>
</feature>
<dbReference type="Proteomes" id="UP000190274">
    <property type="component" value="Chromosome G"/>
</dbReference>
<dbReference type="OrthoDB" id="4070583at2759"/>
<organism evidence="4 5">
    <name type="scientific">Lachancea dasiensis</name>
    <dbReference type="NCBI Taxonomy" id="1072105"/>
    <lineage>
        <taxon>Eukaryota</taxon>
        <taxon>Fungi</taxon>
        <taxon>Dikarya</taxon>
        <taxon>Ascomycota</taxon>
        <taxon>Saccharomycotina</taxon>
        <taxon>Saccharomycetes</taxon>
        <taxon>Saccharomycetales</taxon>
        <taxon>Saccharomycetaceae</taxon>
        <taxon>Lachancea</taxon>
    </lineage>
</organism>
<dbReference type="GO" id="GO:0070941">
    <property type="term" value="P:eisosome assembly"/>
    <property type="evidence" value="ECO:0007669"/>
    <property type="project" value="TreeGrafter"/>
</dbReference>
<dbReference type="STRING" id="1266660.A0A1G4JUC4"/>
<feature type="compositionally biased region" description="Polar residues" evidence="3">
    <location>
        <begin position="662"/>
        <end position="671"/>
    </location>
</feature>
<keyword evidence="5" id="KW-1185">Reference proteome</keyword>
<feature type="compositionally biased region" description="Acidic residues" evidence="3">
    <location>
        <begin position="895"/>
        <end position="905"/>
    </location>
</feature>
<gene>
    <name evidence="4" type="ORF">LADA_0G08944G</name>
</gene>
<dbReference type="PANTHER" id="PTHR28298:SF1">
    <property type="entry name" value="EISOSOME PROTEIN 1"/>
    <property type="match status" value="1"/>
</dbReference>
<dbReference type="PANTHER" id="PTHR28298">
    <property type="entry name" value="EISOSOME PROTEIN 1"/>
    <property type="match status" value="1"/>
</dbReference>
<evidence type="ECO:0000256" key="3">
    <source>
        <dbReference type="SAM" id="MobiDB-lite"/>
    </source>
</evidence>
<evidence type="ECO:0000256" key="1">
    <source>
        <dbReference type="ARBA" id="ARBA00008528"/>
    </source>
</evidence>
<feature type="compositionally biased region" description="Basic and acidic residues" evidence="3">
    <location>
        <begin position="652"/>
        <end position="661"/>
    </location>
</feature>
<keyword evidence="2" id="KW-0175">Coiled coil</keyword>
<dbReference type="EMBL" id="LT598457">
    <property type="protein sequence ID" value="SCU94508.1"/>
    <property type="molecule type" value="Genomic_DNA"/>
</dbReference>
<dbReference type="InterPro" id="IPR024527">
    <property type="entry name" value="Eisosome1"/>
</dbReference>
<evidence type="ECO:0000313" key="4">
    <source>
        <dbReference type="EMBL" id="SCU94508.1"/>
    </source>
</evidence>
<reference evidence="5" key="1">
    <citation type="submission" date="2016-03" db="EMBL/GenBank/DDBJ databases">
        <authorList>
            <person name="Devillers H."/>
        </authorList>
    </citation>
    <scope>NUCLEOTIDE SEQUENCE [LARGE SCALE GENOMIC DNA]</scope>
</reference>
<name>A0A1G4JUC4_9SACH</name>
<comment type="similarity">
    <text evidence="1">Belongs to the EIS1 family.</text>
</comment>
<protein>
    <submittedName>
        <fullName evidence="4">LADA_0G08944g1_1</fullName>
    </submittedName>
</protein>
<accession>A0A1G4JUC4</accession>
<feature type="compositionally biased region" description="Low complexity" evidence="3">
    <location>
        <begin position="769"/>
        <end position="778"/>
    </location>
</feature>
<feature type="region of interest" description="Disordered" evidence="3">
    <location>
        <begin position="633"/>
        <end position="930"/>
    </location>
</feature>
<dbReference type="Pfam" id="PF12757">
    <property type="entry name" value="Eisosome1"/>
    <property type="match status" value="1"/>
</dbReference>
<dbReference type="AlphaFoldDB" id="A0A1G4JUC4"/>
<feature type="compositionally biased region" description="Basic and acidic residues" evidence="3">
    <location>
        <begin position="792"/>
        <end position="852"/>
    </location>
</feature>
<evidence type="ECO:0000313" key="5">
    <source>
        <dbReference type="Proteomes" id="UP000190274"/>
    </source>
</evidence>
<evidence type="ECO:0000256" key="2">
    <source>
        <dbReference type="SAM" id="Coils"/>
    </source>
</evidence>